<dbReference type="PANTHER" id="PTHR15503:SF45">
    <property type="entry name" value="RNA-DIRECTED DNA POLYMERASE HOMOLOG"/>
    <property type="match status" value="1"/>
</dbReference>
<dbReference type="EMBL" id="BQNB010013138">
    <property type="protein sequence ID" value="GJT12313.1"/>
    <property type="molecule type" value="Genomic_DNA"/>
</dbReference>
<keyword evidence="2" id="KW-1185">Reference proteome</keyword>
<name>A0ABQ5BER0_9ASTR</name>
<protein>
    <recommendedName>
        <fullName evidence="3">Reverse transcriptase domain-containing protein</fullName>
    </recommendedName>
</protein>
<accession>A0ABQ5BER0</accession>
<sequence length="120" mass="14094">MRKYLEKDCVTYLAHIVDKGANVKRIQNTLIERNHTEVFSKYLFGLPPTRIVEFRIDLVSGAASMAKAPYHLAPSEMQELSRKLQETYEQRIDKIEFITLGCTSAFRQKREERRIDAHMY</sequence>
<evidence type="ECO:0000313" key="2">
    <source>
        <dbReference type="Proteomes" id="UP001151760"/>
    </source>
</evidence>
<dbReference type="Proteomes" id="UP001151760">
    <property type="component" value="Unassembled WGS sequence"/>
</dbReference>
<evidence type="ECO:0008006" key="3">
    <source>
        <dbReference type="Google" id="ProtNLM"/>
    </source>
</evidence>
<dbReference type="InterPro" id="IPR032567">
    <property type="entry name" value="RTL1-rel"/>
</dbReference>
<comment type="caution">
    <text evidence="1">The sequence shown here is derived from an EMBL/GenBank/DDBJ whole genome shotgun (WGS) entry which is preliminary data.</text>
</comment>
<reference evidence="1" key="2">
    <citation type="submission" date="2022-01" db="EMBL/GenBank/DDBJ databases">
        <authorList>
            <person name="Yamashiro T."/>
            <person name="Shiraishi A."/>
            <person name="Satake H."/>
            <person name="Nakayama K."/>
        </authorList>
    </citation>
    <scope>NUCLEOTIDE SEQUENCE</scope>
</reference>
<organism evidence="1 2">
    <name type="scientific">Tanacetum coccineum</name>
    <dbReference type="NCBI Taxonomy" id="301880"/>
    <lineage>
        <taxon>Eukaryota</taxon>
        <taxon>Viridiplantae</taxon>
        <taxon>Streptophyta</taxon>
        <taxon>Embryophyta</taxon>
        <taxon>Tracheophyta</taxon>
        <taxon>Spermatophyta</taxon>
        <taxon>Magnoliopsida</taxon>
        <taxon>eudicotyledons</taxon>
        <taxon>Gunneridae</taxon>
        <taxon>Pentapetalae</taxon>
        <taxon>asterids</taxon>
        <taxon>campanulids</taxon>
        <taxon>Asterales</taxon>
        <taxon>Asteraceae</taxon>
        <taxon>Asteroideae</taxon>
        <taxon>Anthemideae</taxon>
        <taxon>Anthemidinae</taxon>
        <taxon>Tanacetum</taxon>
    </lineage>
</organism>
<dbReference type="PANTHER" id="PTHR15503">
    <property type="entry name" value="LDOC1 RELATED"/>
    <property type="match status" value="1"/>
</dbReference>
<gene>
    <name evidence="1" type="ORF">Tco_0859355</name>
</gene>
<proteinExistence type="predicted"/>
<evidence type="ECO:0000313" key="1">
    <source>
        <dbReference type="EMBL" id="GJT12313.1"/>
    </source>
</evidence>
<reference evidence="1" key="1">
    <citation type="journal article" date="2022" name="Int. J. Mol. Sci.">
        <title>Draft Genome of Tanacetum Coccineum: Genomic Comparison of Closely Related Tanacetum-Family Plants.</title>
        <authorList>
            <person name="Yamashiro T."/>
            <person name="Shiraishi A."/>
            <person name="Nakayama K."/>
            <person name="Satake H."/>
        </authorList>
    </citation>
    <scope>NUCLEOTIDE SEQUENCE</scope>
</reference>